<evidence type="ECO:0000256" key="3">
    <source>
        <dbReference type="ARBA" id="ARBA00023274"/>
    </source>
</evidence>
<dbReference type="OrthoDB" id="1539250at2759"/>
<accession>A0A9W8EDH5</accession>
<dbReference type="Gene3D" id="2.30.30.70">
    <property type="entry name" value="Ribosomal protein L21"/>
    <property type="match status" value="1"/>
</dbReference>
<dbReference type="Pfam" id="PF01157">
    <property type="entry name" value="Ribosomal_L21e"/>
    <property type="match status" value="1"/>
</dbReference>
<evidence type="ECO:0000256" key="1">
    <source>
        <dbReference type="ARBA" id="ARBA00008427"/>
    </source>
</evidence>
<name>A0A9W8EDH5_9FUNG</name>
<dbReference type="InterPro" id="IPR036948">
    <property type="entry name" value="Ribosomal_eL21_sf"/>
</dbReference>
<dbReference type="PANTHER" id="PTHR20981">
    <property type="entry name" value="60S RIBOSOMAL PROTEIN L21"/>
    <property type="match status" value="1"/>
</dbReference>
<dbReference type="FunFam" id="6.10.250.3260:FF:000002">
    <property type="entry name" value="60S ribosomal protein L21"/>
    <property type="match status" value="1"/>
</dbReference>
<sequence length="160" mass="18525">MPHSFGYRARTRKMFSRNFREHGQIRTSTYLQTYKVGDLVDIVANSAQQKGMPHKYYHGKTGVVFNVSKSALGVMVYKRVRTRYMEKKVSVRIEHVNHSKCRDEFLRRCRENHQKNVEAKAAGQKVVSKRQPAQPREGHVVEVADAKPLTIQPIPYDTLI</sequence>
<dbReference type="GO" id="GO:0005840">
    <property type="term" value="C:ribosome"/>
    <property type="evidence" value="ECO:0007669"/>
    <property type="project" value="UniProtKB-KW"/>
</dbReference>
<dbReference type="GO" id="GO:0003735">
    <property type="term" value="F:structural constituent of ribosome"/>
    <property type="evidence" value="ECO:0007669"/>
    <property type="project" value="InterPro"/>
</dbReference>
<dbReference type="GO" id="GO:1990904">
    <property type="term" value="C:ribonucleoprotein complex"/>
    <property type="evidence" value="ECO:0007669"/>
    <property type="project" value="UniProtKB-KW"/>
</dbReference>
<comment type="caution">
    <text evidence="4">The sequence shown here is derived from an EMBL/GenBank/DDBJ whole genome shotgun (WGS) entry which is preliminary data.</text>
</comment>
<dbReference type="EMBL" id="JANBQB010000094">
    <property type="protein sequence ID" value="KAJ1982303.1"/>
    <property type="molecule type" value="Genomic_DNA"/>
</dbReference>
<protein>
    <submittedName>
        <fullName evidence="4">60S ribosomal protein L21A</fullName>
    </submittedName>
</protein>
<dbReference type="PROSITE" id="PS01171">
    <property type="entry name" value="RIBOSOMAL_L21E"/>
    <property type="match status" value="1"/>
</dbReference>
<comment type="similarity">
    <text evidence="1">Belongs to the eukaryotic ribosomal protein eL21 family.</text>
</comment>
<evidence type="ECO:0000313" key="4">
    <source>
        <dbReference type="EMBL" id="KAJ1982303.1"/>
    </source>
</evidence>
<gene>
    <name evidence="4" type="primary">RPL21A</name>
    <name evidence="4" type="ORF">H4R34_001755</name>
</gene>
<dbReference type="Gene3D" id="6.10.250.3260">
    <property type="match status" value="1"/>
</dbReference>
<dbReference type="InterPro" id="IPR001147">
    <property type="entry name" value="Ribosomal_eL21"/>
</dbReference>
<keyword evidence="5" id="KW-1185">Reference proteome</keyword>
<evidence type="ECO:0000313" key="5">
    <source>
        <dbReference type="Proteomes" id="UP001151582"/>
    </source>
</evidence>
<dbReference type="AlphaFoldDB" id="A0A9W8EDH5"/>
<keyword evidence="3" id="KW-0687">Ribonucleoprotein</keyword>
<dbReference type="GO" id="GO:0006412">
    <property type="term" value="P:translation"/>
    <property type="evidence" value="ECO:0007669"/>
    <property type="project" value="InterPro"/>
</dbReference>
<evidence type="ECO:0000256" key="2">
    <source>
        <dbReference type="ARBA" id="ARBA00022980"/>
    </source>
</evidence>
<dbReference type="FunFam" id="2.30.30.70:FF:000001">
    <property type="entry name" value="60S ribosomal protein L21"/>
    <property type="match status" value="1"/>
</dbReference>
<dbReference type="Proteomes" id="UP001151582">
    <property type="component" value="Unassembled WGS sequence"/>
</dbReference>
<organism evidence="4 5">
    <name type="scientific">Dimargaris verticillata</name>
    <dbReference type="NCBI Taxonomy" id="2761393"/>
    <lineage>
        <taxon>Eukaryota</taxon>
        <taxon>Fungi</taxon>
        <taxon>Fungi incertae sedis</taxon>
        <taxon>Zoopagomycota</taxon>
        <taxon>Kickxellomycotina</taxon>
        <taxon>Dimargaritomycetes</taxon>
        <taxon>Dimargaritales</taxon>
        <taxon>Dimargaritaceae</taxon>
        <taxon>Dimargaris</taxon>
    </lineage>
</organism>
<dbReference type="InterPro" id="IPR018259">
    <property type="entry name" value="Ribosomal_eL21_CS"/>
</dbReference>
<proteinExistence type="inferred from homology"/>
<dbReference type="SUPFAM" id="SSF50104">
    <property type="entry name" value="Translation proteins SH3-like domain"/>
    <property type="match status" value="1"/>
</dbReference>
<reference evidence="4" key="1">
    <citation type="submission" date="2022-07" db="EMBL/GenBank/DDBJ databases">
        <title>Phylogenomic reconstructions and comparative analyses of Kickxellomycotina fungi.</title>
        <authorList>
            <person name="Reynolds N.K."/>
            <person name="Stajich J.E."/>
            <person name="Barry K."/>
            <person name="Grigoriev I.V."/>
            <person name="Crous P."/>
            <person name="Smith M.E."/>
        </authorList>
    </citation>
    <scope>NUCLEOTIDE SEQUENCE</scope>
    <source>
        <strain evidence="4">RSA 567</strain>
    </source>
</reference>
<dbReference type="InterPro" id="IPR008991">
    <property type="entry name" value="Translation_prot_SH3-like_sf"/>
</dbReference>
<keyword evidence="2 4" id="KW-0689">Ribosomal protein</keyword>